<evidence type="ECO:0000256" key="1">
    <source>
        <dbReference type="SAM" id="Phobius"/>
    </source>
</evidence>
<protein>
    <submittedName>
        <fullName evidence="2">Uncharacterized protein</fullName>
    </submittedName>
</protein>
<keyword evidence="3" id="KW-1185">Reference proteome</keyword>
<name>A0ABS7SZ27_9FIRM</name>
<organism evidence="2 3">
    <name type="scientific">Anaerococcus murdochii</name>
    <dbReference type="NCBI Taxonomy" id="411577"/>
    <lineage>
        <taxon>Bacteria</taxon>
        <taxon>Bacillati</taxon>
        <taxon>Bacillota</taxon>
        <taxon>Tissierellia</taxon>
        <taxon>Tissierellales</taxon>
        <taxon>Peptoniphilaceae</taxon>
        <taxon>Anaerococcus</taxon>
    </lineage>
</organism>
<keyword evidence="1" id="KW-0812">Transmembrane</keyword>
<accession>A0ABS7SZ27</accession>
<evidence type="ECO:0000313" key="2">
    <source>
        <dbReference type="EMBL" id="MBZ2386788.1"/>
    </source>
</evidence>
<reference evidence="2 3" key="1">
    <citation type="submission" date="2021-08" db="EMBL/GenBank/DDBJ databases">
        <title>FDA dAtabase for Regulatory Grade micrObial Sequences (FDA-ARGOS): Supporting development and validation of Infectious Disease Dx tests.</title>
        <authorList>
            <person name="Sproer C."/>
            <person name="Gronow S."/>
            <person name="Severitt S."/>
            <person name="Schroder I."/>
            <person name="Tallon L."/>
            <person name="Sadzewicz L."/>
            <person name="Zhao X."/>
            <person name="Boylan J."/>
            <person name="Ott S."/>
            <person name="Bowen H."/>
            <person name="Vavikolanu K."/>
            <person name="Hazen T."/>
            <person name="Aluvathingal J."/>
            <person name="Nadendla S."/>
            <person name="Lowell S."/>
            <person name="Myers T."/>
            <person name="Yan Y."/>
            <person name="Sichtig H."/>
        </authorList>
    </citation>
    <scope>NUCLEOTIDE SEQUENCE [LARGE SCALE GENOMIC DNA]</scope>
    <source>
        <strain evidence="2 3">FDAARGOS_1460</strain>
    </source>
</reference>
<feature type="transmembrane region" description="Helical" evidence="1">
    <location>
        <begin position="85"/>
        <end position="105"/>
    </location>
</feature>
<feature type="transmembrane region" description="Helical" evidence="1">
    <location>
        <begin position="58"/>
        <end position="78"/>
    </location>
</feature>
<keyword evidence="1" id="KW-0472">Membrane</keyword>
<evidence type="ECO:0000313" key="3">
    <source>
        <dbReference type="Proteomes" id="UP000734271"/>
    </source>
</evidence>
<gene>
    <name evidence="2" type="ORF">K8P03_05780</name>
</gene>
<proteinExistence type="predicted"/>
<comment type="caution">
    <text evidence="2">The sequence shown here is derived from an EMBL/GenBank/DDBJ whole genome shotgun (WGS) entry which is preliminary data.</text>
</comment>
<feature type="transmembrane region" description="Helical" evidence="1">
    <location>
        <begin position="33"/>
        <end position="52"/>
    </location>
</feature>
<dbReference type="EMBL" id="JAIPME010000002">
    <property type="protein sequence ID" value="MBZ2386788.1"/>
    <property type="molecule type" value="Genomic_DNA"/>
</dbReference>
<sequence length="106" mass="11744">MIDIIKNMFMPIFAVVAVISLIDFLLEARKLSAYVSAVTGIVAAISLVISIINPNSDLFMQLYLLLFLLSISLVILALQKQIDAFTVIGIALMVVMLYLLLRFPLI</sequence>
<dbReference type="Proteomes" id="UP000734271">
    <property type="component" value="Unassembled WGS sequence"/>
</dbReference>
<keyword evidence="1" id="KW-1133">Transmembrane helix</keyword>
<dbReference type="RefSeq" id="WP_223419226.1">
    <property type="nucleotide sequence ID" value="NZ_JAIPME010000002.1"/>
</dbReference>
<feature type="transmembrane region" description="Helical" evidence="1">
    <location>
        <begin position="6"/>
        <end position="26"/>
    </location>
</feature>